<dbReference type="Proteomes" id="UP000239685">
    <property type="component" value="Unassembled WGS sequence"/>
</dbReference>
<gene>
    <name evidence="2" type="ORF">CDQ78_03735</name>
</gene>
<dbReference type="SUPFAM" id="SSF52540">
    <property type="entry name" value="P-loop containing nucleoside triphosphate hydrolases"/>
    <property type="match status" value="1"/>
</dbReference>
<dbReference type="InterPro" id="IPR010982">
    <property type="entry name" value="Lambda_DNA-bd_dom_sf"/>
</dbReference>
<dbReference type="Pfam" id="PF13401">
    <property type="entry name" value="AAA_22"/>
    <property type="match status" value="1"/>
</dbReference>
<dbReference type="PANTHER" id="PTHR35894:SF5">
    <property type="entry name" value="MU-LIKE PROPHAGE FLUMU DNA TRANSPOSITION PROTEIN B"/>
    <property type="match status" value="1"/>
</dbReference>
<feature type="domain" description="ORC1/DEAH AAA+ ATPase" evidence="1">
    <location>
        <begin position="95"/>
        <end position="206"/>
    </location>
</feature>
<organism evidence="2 3">
    <name type="scientific">Campylobacter hyointestinalis subsp. hyointestinalis</name>
    <dbReference type="NCBI Taxonomy" id="91352"/>
    <lineage>
        <taxon>Bacteria</taxon>
        <taxon>Pseudomonadati</taxon>
        <taxon>Campylobacterota</taxon>
        <taxon>Epsilonproteobacteria</taxon>
        <taxon>Campylobacterales</taxon>
        <taxon>Campylobacteraceae</taxon>
        <taxon>Campylobacter</taxon>
    </lineage>
</organism>
<sequence>MKGANMQLANEILKFLNKTGMSQNKFAGVLGVNGAYVSGYLKEGSNYKYADKVESLAKNYIDNYIVKNDSAQDEFFIQTKDVKSINAVIGWAVKDRDMAVISGAAGSGKSMAIREFCSRHPEAILIEATINTSAKTLFKMIASELGLNTGASIDELIRTCAVSLAKLDKIIIIDEAEHLPYRALESIRRLYDFAKTTLVLVGTNKLLLNLTSAKSGRELEQLSSRVGSKWILRGLSYVDELNNKVADDDLKELCDSYGVTDKQCVKLVGELARGNFRKSVKLLNRAKSLSEAAGVELNELSIKEATKMLLLV</sequence>
<dbReference type="PANTHER" id="PTHR35894">
    <property type="entry name" value="GENERAL SECRETION PATHWAY PROTEIN A-RELATED"/>
    <property type="match status" value="1"/>
</dbReference>
<comment type="caution">
    <text evidence="2">The sequence shown here is derived from an EMBL/GenBank/DDBJ whole genome shotgun (WGS) entry which is preliminary data.</text>
</comment>
<dbReference type="InterPro" id="IPR027417">
    <property type="entry name" value="P-loop_NTPase"/>
</dbReference>
<dbReference type="EMBL" id="NIQP01000003">
    <property type="protein sequence ID" value="PPB72051.1"/>
    <property type="molecule type" value="Genomic_DNA"/>
</dbReference>
<dbReference type="Gene3D" id="1.10.1180.10">
    <property type="entry name" value="B transposition protein, C-terminal domain"/>
    <property type="match status" value="1"/>
</dbReference>
<name>A0A2S5J5H8_CAMHY</name>
<accession>A0A2S5J5H8</accession>
<dbReference type="InterPro" id="IPR049945">
    <property type="entry name" value="AAA_22"/>
</dbReference>
<evidence type="ECO:0000259" key="1">
    <source>
        <dbReference type="Pfam" id="PF13401"/>
    </source>
</evidence>
<dbReference type="AlphaFoldDB" id="A0A2S5J5H8"/>
<evidence type="ECO:0000313" key="2">
    <source>
        <dbReference type="EMBL" id="PPB72051.1"/>
    </source>
</evidence>
<dbReference type="GO" id="GO:0003677">
    <property type="term" value="F:DNA binding"/>
    <property type="evidence" value="ECO:0007669"/>
    <property type="project" value="InterPro"/>
</dbReference>
<proteinExistence type="predicted"/>
<dbReference type="InterPro" id="IPR052026">
    <property type="entry name" value="ExeA_AAA_ATPase_DNA-bind"/>
</dbReference>
<dbReference type="GO" id="GO:0016887">
    <property type="term" value="F:ATP hydrolysis activity"/>
    <property type="evidence" value="ECO:0007669"/>
    <property type="project" value="InterPro"/>
</dbReference>
<dbReference type="InterPro" id="IPR036733">
    <property type="entry name" value="B_transposit_C_sf"/>
</dbReference>
<evidence type="ECO:0000313" key="3">
    <source>
        <dbReference type="Proteomes" id="UP000239685"/>
    </source>
</evidence>
<dbReference type="Gene3D" id="3.40.50.300">
    <property type="entry name" value="P-loop containing nucleotide triphosphate hydrolases"/>
    <property type="match status" value="1"/>
</dbReference>
<protein>
    <submittedName>
        <fullName evidence="2">Bacteriocin</fullName>
    </submittedName>
</protein>
<reference evidence="2 3" key="1">
    <citation type="submission" date="2017-06" db="EMBL/GenBank/DDBJ databases">
        <title>Updating the genomic taxonomy and epidemiology of Campylobacter hyointestinalis; discovery in New Zealand farmed ruminants.</title>
        <authorList>
            <person name="Wilkinson D.A."/>
            <person name="Fayaz A."/>
            <person name="Biggs P.J."/>
            <person name="Midwinter A.C."/>
        </authorList>
    </citation>
    <scope>NUCLEOTIDE SEQUENCE [LARGE SCALE GENOMIC DNA]</scope>
    <source>
        <strain evidence="2 3">S1614a</strain>
    </source>
</reference>
<dbReference type="GO" id="GO:0006313">
    <property type="term" value="P:DNA transposition"/>
    <property type="evidence" value="ECO:0007669"/>
    <property type="project" value="InterPro"/>
</dbReference>
<dbReference type="SUPFAM" id="SSF47413">
    <property type="entry name" value="lambda repressor-like DNA-binding domains"/>
    <property type="match status" value="1"/>
</dbReference>